<dbReference type="InterPro" id="IPR029063">
    <property type="entry name" value="SAM-dependent_MTases_sf"/>
</dbReference>
<sequence length="404" mass="45990">MEAFVASLCLVMLGLYILRKPSLSFRTLLEIIRGRSKTSGGYFSLERATSSYDNYLSMSLNELADMRYSYGKLGRGHKRIGYELGYPAKLDKLGELNEVNAKITRAIAKFARGEFPQLRNAATSSAGGDVGRVRETLKHFVRDWSREGQEERDNIFGPILNVLNQVPLDERADMKVLIPGSGLGRLAWEVSKLGFETTANELSFFMTLAFRFLVSSSATQTPNQHTIYPYINWFSHQRNNDNLFRGIAFPDELPRIGNGLNLIEGDFLELQAPRREPRINEPLQKTHSVPIGYDFIVTLFFIDTSLNVISTLEHIHSLLRPGGTWINLGPLLWTSGAQAQLELSLEEVWDLARAIGFRIHGQNNDLEIPDCYRRRTVECQYTADKRALMKWLYQAEFWVATKNE</sequence>
<dbReference type="GO" id="GO:0008757">
    <property type="term" value="F:S-adenosylmethionine-dependent methyltransferase activity"/>
    <property type="evidence" value="ECO:0007669"/>
    <property type="project" value="InterPro"/>
</dbReference>
<accession>A0A2R6NK63</accession>
<dbReference type="SUPFAM" id="SSF53335">
    <property type="entry name" value="S-adenosyl-L-methionine-dependent methyltransferases"/>
    <property type="match status" value="1"/>
</dbReference>
<dbReference type="OrthoDB" id="978at2759"/>
<evidence type="ECO:0000313" key="1">
    <source>
        <dbReference type="EMBL" id="PSR72691.1"/>
    </source>
</evidence>
<dbReference type="PANTHER" id="PTHR12303:SF13">
    <property type="match status" value="1"/>
</dbReference>
<keyword evidence="2" id="KW-1185">Reference proteome</keyword>
<proteinExistence type="predicted"/>
<dbReference type="STRING" id="98765.A0A2R6NK63"/>
<evidence type="ECO:0000313" key="2">
    <source>
        <dbReference type="Proteomes" id="UP000186601"/>
    </source>
</evidence>
<dbReference type="SMART" id="SM01296">
    <property type="entry name" value="N2227"/>
    <property type="match status" value="1"/>
</dbReference>
<dbReference type="Proteomes" id="UP000186601">
    <property type="component" value="Unassembled WGS sequence"/>
</dbReference>
<dbReference type="Pfam" id="PF07942">
    <property type="entry name" value="CARME"/>
    <property type="match status" value="1"/>
</dbReference>
<reference evidence="1 2" key="1">
    <citation type="submission" date="2018-02" db="EMBL/GenBank/DDBJ databases">
        <title>Genome sequence of the basidiomycete white-rot fungus Phlebia centrifuga.</title>
        <authorList>
            <person name="Granchi Z."/>
            <person name="Peng M."/>
            <person name="de Vries R.P."/>
            <person name="Hilden K."/>
            <person name="Makela M.R."/>
            <person name="Grigoriev I."/>
            <person name="Riley R."/>
        </authorList>
    </citation>
    <scope>NUCLEOTIDE SEQUENCE [LARGE SCALE GENOMIC DNA]</scope>
    <source>
        <strain evidence="1 2">FBCC195</strain>
    </source>
</reference>
<protein>
    <submittedName>
        <fullName evidence="1">Uncharacterized protein</fullName>
    </submittedName>
</protein>
<gene>
    <name evidence="1" type="ORF">PHLCEN_2v11386</name>
</gene>
<dbReference type="PANTHER" id="PTHR12303">
    <property type="entry name" value="CARNOSINE N-METHYLTRANSFERASE"/>
    <property type="match status" value="1"/>
</dbReference>
<dbReference type="InterPro" id="IPR012901">
    <property type="entry name" value="CARME"/>
</dbReference>
<organism evidence="1 2">
    <name type="scientific">Hermanssonia centrifuga</name>
    <dbReference type="NCBI Taxonomy" id="98765"/>
    <lineage>
        <taxon>Eukaryota</taxon>
        <taxon>Fungi</taxon>
        <taxon>Dikarya</taxon>
        <taxon>Basidiomycota</taxon>
        <taxon>Agaricomycotina</taxon>
        <taxon>Agaricomycetes</taxon>
        <taxon>Polyporales</taxon>
        <taxon>Meruliaceae</taxon>
        <taxon>Hermanssonia</taxon>
    </lineage>
</organism>
<name>A0A2R6NK63_9APHY</name>
<dbReference type="Gene3D" id="3.40.50.150">
    <property type="entry name" value="Vaccinia Virus protein VP39"/>
    <property type="match status" value="1"/>
</dbReference>
<dbReference type="EMBL" id="MLYV02001139">
    <property type="protein sequence ID" value="PSR72691.1"/>
    <property type="molecule type" value="Genomic_DNA"/>
</dbReference>
<comment type="caution">
    <text evidence="1">The sequence shown here is derived from an EMBL/GenBank/DDBJ whole genome shotgun (WGS) entry which is preliminary data.</text>
</comment>
<dbReference type="AlphaFoldDB" id="A0A2R6NK63"/>